<organism evidence="2 3">
    <name type="scientific">Proteus mirabilis</name>
    <dbReference type="NCBI Taxonomy" id="584"/>
    <lineage>
        <taxon>Bacteria</taxon>
        <taxon>Pseudomonadati</taxon>
        <taxon>Pseudomonadota</taxon>
        <taxon>Gammaproteobacteria</taxon>
        <taxon>Enterobacterales</taxon>
        <taxon>Morganellaceae</taxon>
        <taxon>Proteus</taxon>
    </lineage>
</organism>
<sequence length="199" mass="23419">MHPSKVRVYVFNWSTFVMVLGILASLYFHISTQNNIADRDKENRENERNNIRTMFAYEISYNQSNLRLLEGTKNAGFDKEKCQAEICTASLVELNVFAGIRLMILNSLRDDVYTIYLPQIYLLEPQEVSLIMNYYYSQKELLQSSKAIQIGLAQNRDNKKWLEEKTYLLTHSFENEYLLGEQILSMYKAYIPDELVNKR</sequence>
<keyword evidence="1" id="KW-0812">Transmembrane</keyword>
<keyword evidence="1" id="KW-0472">Membrane</keyword>
<dbReference type="AlphaFoldDB" id="A0A379GIF8"/>
<dbReference type="EMBL" id="UGTS01000006">
    <property type="protein sequence ID" value="SUC40776.1"/>
    <property type="molecule type" value="Genomic_DNA"/>
</dbReference>
<evidence type="ECO:0000256" key="1">
    <source>
        <dbReference type="SAM" id="Phobius"/>
    </source>
</evidence>
<reference evidence="2 3" key="1">
    <citation type="submission" date="2018-06" db="EMBL/GenBank/DDBJ databases">
        <authorList>
            <consortium name="Pathogen Informatics"/>
            <person name="Doyle S."/>
        </authorList>
    </citation>
    <scope>NUCLEOTIDE SEQUENCE [LARGE SCALE GENOMIC DNA]</scope>
    <source>
        <strain evidence="2 3">NCTC11938</strain>
    </source>
</reference>
<gene>
    <name evidence="2" type="ORF">NCTC11938_05078</name>
</gene>
<accession>A0A379GIF8</accession>
<feature type="transmembrane region" description="Helical" evidence="1">
    <location>
        <begin position="9"/>
        <end position="30"/>
    </location>
</feature>
<protein>
    <submittedName>
        <fullName evidence="2">Uncharacterized protein</fullName>
    </submittedName>
</protein>
<evidence type="ECO:0000313" key="3">
    <source>
        <dbReference type="Proteomes" id="UP000254191"/>
    </source>
</evidence>
<name>A0A379GIF8_PROMI</name>
<dbReference type="Proteomes" id="UP000254191">
    <property type="component" value="Unassembled WGS sequence"/>
</dbReference>
<proteinExistence type="predicted"/>
<evidence type="ECO:0000313" key="2">
    <source>
        <dbReference type="EMBL" id="SUC40776.1"/>
    </source>
</evidence>
<keyword evidence="1" id="KW-1133">Transmembrane helix</keyword>